<dbReference type="InterPro" id="IPR003961">
    <property type="entry name" value="FN3_dom"/>
</dbReference>
<dbReference type="PROSITE" id="PS01353">
    <property type="entry name" value="HEMATOPO_REC_L_F2"/>
    <property type="match status" value="1"/>
</dbReference>
<protein>
    <recommendedName>
        <fullName evidence="11">Fibronectin type-III domain-containing protein</fullName>
    </recommendedName>
</protein>
<evidence type="ECO:0000256" key="5">
    <source>
        <dbReference type="ARBA" id="ARBA00022737"/>
    </source>
</evidence>
<dbReference type="AlphaFoldDB" id="A0A8C9F5K9"/>
<evidence type="ECO:0000256" key="9">
    <source>
        <dbReference type="ARBA" id="ARBA00023170"/>
    </source>
</evidence>
<dbReference type="InterPro" id="IPR041182">
    <property type="entry name" value="LEP-R_IGD"/>
</dbReference>
<sequence>FYRGIILSTVLEPCFLHMAAAHCMVHEIHPRSFTLPCLLLNETSSSPAAAGVVQSWSGLRREYGAAGTNPSLLMDEEGFLCCLWSSNSTDCSLYRANMQARMLIPAEISISASQERDSNWNIECWVGGKLDLLVCSLQFLKFHMRLAMKVHLLYAVSELSLGDISTSSLKRTALAAQCNCSEYGKCECHVPSPRLNHTYIMWLKTVTAVTPLWSPLMSVKPIDIVKPEPPLNVHLEMTERGQVKICWSEPVPMPYPLRYEVNISGNTGPNGWQVVQVALNTSLDVNNTLLDSSSFAQVRCKNHHGPGFWSEWSTLYNLNVGAEVLYFPTKILTSAGSNVSFHCLYKNKTKSVASKEVVWWLNLAEEIPESQYTLVNDRVSKVTLFNLKATKPRGSFFYNALYCCHQNRECHHRYAELYVVDVNINIKCETDGYLTKMTCRWSANPNALLLGSSLQLRYHRSKIYCSNFPSTPPESEVKECHFQRNHSYECTFQPVFLLSGYTMWVEFKHSLGTLESSPTCVVPADVGKSRFLWDADTSAQMFSFETKVWEIDSCQCLPQPLLKNHSLCSVSRYVIKHQTSENTSWSEYVDTGTSCSFPWTESTHTVTVLAVNSIGASSVNFNLTLSRQMSTVNAVQSLIAYPVNSTCVILTWTLSPQIDAITSFIIEWRNLNREEEMKWVRVPPNISKYYLYGECVLENVTHDVNCYGIEQCSIPELSGSSLPISPFLVLWYGAIQQLLITMKGLTVAFLVGADEE</sequence>
<reference evidence="12" key="2">
    <citation type="submission" date="2025-09" db="UniProtKB">
        <authorList>
            <consortium name="Ensembl"/>
        </authorList>
    </citation>
    <scope>IDENTIFICATION</scope>
</reference>
<evidence type="ECO:0000256" key="7">
    <source>
        <dbReference type="ARBA" id="ARBA00023136"/>
    </source>
</evidence>
<name>A0A8C9F5K9_PAVCR</name>
<keyword evidence="13" id="KW-1185">Reference proteome</keyword>
<organism evidence="12 13">
    <name type="scientific">Pavo cristatus</name>
    <name type="common">Indian peafowl</name>
    <name type="synonym">Blue peafowl</name>
    <dbReference type="NCBI Taxonomy" id="9049"/>
    <lineage>
        <taxon>Eukaryota</taxon>
        <taxon>Metazoa</taxon>
        <taxon>Chordata</taxon>
        <taxon>Craniata</taxon>
        <taxon>Vertebrata</taxon>
        <taxon>Euteleostomi</taxon>
        <taxon>Archelosauria</taxon>
        <taxon>Archosauria</taxon>
        <taxon>Dinosauria</taxon>
        <taxon>Saurischia</taxon>
        <taxon>Theropoda</taxon>
        <taxon>Coelurosauria</taxon>
        <taxon>Aves</taxon>
        <taxon>Neognathae</taxon>
        <taxon>Galloanserae</taxon>
        <taxon>Galliformes</taxon>
        <taxon>Phasianidae</taxon>
        <taxon>Phasianinae</taxon>
        <taxon>Pavo</taxon>
    </lineage>
</organism>
<evidence type="ECO:0000256" key="6">
    <source>
        <dbReference type="ARBA" id="ARBA00022989"/>
    </source>
</evidence>
<accession>A0A8C9F5K9</accession>
<dbReference type="SUPFAM" id="SSF49265">
    <property type="entry name" value="Fibronectin type III"/>
    <property type="match status" value="3"/>
</dbReference>
<evidence type="ECO:0000256" key="2">
    <source>
        <dbReference type="ARBA" id="ARBA00008921"/>
    </source>
</evidence>
<dbReference type="FunFam" id="2.60.40.10:FF:000613">
    <property type="entry name" value="Leptin receptor"/>
    <property type="match status" value="1"/>
</dbReference>
<dbReference type="FunFam" id="2.60.40.10:FF:000568">
    <property type="entry name" value="Leptin receptor"/>
    <property type="match status" value="1"/>
</dbReference>
<evidence type="ECO:0000313" key="13">
    <source>
        <dbReference type="Proteomes" id="UP000694428"/>
    </source>
</evidence>
<evidence type="ECO:0000256" key="1">
    <source>
        <dbReference type="ARBA" id="ARBA00004479"/>
    </source>
</evidence>
<dbReference type="Gene3D" id="2.60.40.10">
    <property type="entry name" value="Immunoglobulins"/>
    <property type="match status" value="5"/>
</dbReference>
<dbReference type="InterPro" id="IPR036116">
    <property type="entry name" value="FN3_sf"/>
</dbReference>
<dbReference type="InterPro" id="IPR013783">
    <property type="entry name" value="Ig-like_fold"/>
</dbReference>
<comment type="subcellular location">
    <subcellularLocation>
        <location evidence="1">Membrane</location>
        <topology evidence="1">Single-pass type I membrane protein</topology>
    </subcellularLocation>
</comment>
<dbReference type="InterPro" id="IPR003529">
    <property type="entry name" value="Hematopoietin_rcpt_Gp130_CS"/>
</dbReference>
<keyword evidence="6" id="KW-1133">Transmembrane helix</keyword>
<dbReference type="FunFam" id="2.60.40.10:FF:000688">
    <property type="entry name" value="Leptin receptor"/>
    <property type="match status" value="1"/>
</dbReference>
<evidence type="ECO:0000256" key="3">
    <source>
        <dbReference type="ARBA" id="ARBA00022692"/>
    </source>
</evidence>
<dbReference type="PANTHER" id="PTHR23037">
    <property type="entry name" value="CYTOKINE RECEPTOR"/>
    <property type="match status" value="1"/>
</dbReference>
<keyword evidence="8" id="KW-1015">Disulfide bond</keyword>
<dbReference type="PROSITE" id="PS50853">
    <property type="entry name" value="FN3"/>
    <property type="match status" value="1"/>
</dbReference>
<dbReference type="FunFam" id="2.60.40.10:FF:000494">
    <property type="entry name" value="Leptin receptor"/>
    <property type="match status" value="1"/>
</dbReference>
<dbReference type="PANTHER" id="PTHR23037:SF44">
    <property type="entry name" value="LEPTIN RECEPTOR"/>
    <property type="match status" value="1"/>
</dbReference>
<dbReference type="Ensembl" id="ENSPSTT00000011101.1">
    <property type="protein sequence ID" value="ENSPSTP00000010577.1"/>
    <property type="gene ID" value="ENSPSTG00000007414.1"/>
</dbReference>
<keyword evidence="4" id="KW-0732">Signal</keyword>
<dbReference type="GO" id="GO:0004896">
    <property type="term" value="F:cytokine receptor activity"/>
    <property type="evidence" value="ECO:0007669"/>
    <property type="project" value="InterPro"/>
</dbReference>
<dbReference type="Pfam" id="PF18589">
    <property type="entry name" value="ObR_Ig"/>
    <property type="match status" value="2"/>
</dbReference>
<dbReference type="InterPro" id="IPR010457">
    <property type="entry name" value="IgC2-like_lig-bd"/>
</dbReference>
<dbReference type="Proteomes" id="UP000694428">
    <property type="component" value="Unplaced"/>
</dbReference>
<feature type="domain" description="Fibronectin type-III" evidence="11">
    <location>
        <begin position="229"/>
        <end position="321"/>
    </location>
</feature>
<proteinExistence type="inferred from homology"/>
<keyword evidence="5" id="KW-0677">Repeat</keyword>
<dbReference type="CDD" id="cd00063">
    <property type="entry name" value="FN3"/>
    <property type="match status" value="2"/>
</dbReference>
<dbReference type="Pfam" id="PF06328">
    <property type="entry name" value="Lep_receptor_Ig"/>
    <property type="match status" value="1"/>
</dbReference>
<keyword evidence="7" id="KW-0472">Membrane</keyword>
<keyword evidence="3" id="KW-0812">Transmembrane</keyword>
<evidence type="ECO:0000256" key="4">
    <source>
        <dbReference type="ARBA" id="ARBA00022729"/>
    </source>
</evidence>
<dbReference type="GO" id="GO:0009897">
    <property type="term" value="C:external side of plasma membrane"/>
    <property type="evidence" value="ECO:0007669"/>
    <property type="project" value="TreeGrafter"/>
</dbReference>
<keyword evidence="9" id="KW-0675">Receptor</keyword>
<comment type="similarity">
    <text evidence="2">Belongs to the type I cytokine receptor family. Type 2 subfamily.</text>
</comment>
<reference evidence="12" key="1">
    <citation type="submission" date="2025-08" db="UniProtKB">
        <authorList>
            <consortium name="Ensembl"/>
        </authorList>
    </citation>
    <scope>IDENTIFICATION</scope>
</reference>
<evidence type="ECO:0000256" key="8">
    <source>
        <dbReference type="ARBA" id="ARBA00023157"/>
    </source>
</evidence>
<keyword evidence="10" id="KW-0325">Glycoprotein</keyword>
<evidence type="ECO:0000256" key="10">
    <source>
        <dbReference type="ARBA" id="ARBA00023180"/>
    </source>
</evidence>
<evidence type="ECO:0000313" key="12">
    <source>
        <dbReference type="Ensembl" id="ENSPSTP00000010577.1"/>
    </source>
</evidence>
<evidence type="ECO:0000259" key="11">
    <source>
        <dbReference type="PROSITE" id="PS50853"/>
    </source>
</evidence>